<dbReference type="PANTHER" id="PTHR18921">
    <property type="entry name" value="MYOSIN HEAVY CHAIN - RELATED"/>
    <property type="match status" value="1"/>
</dbReference>
<dbReference type="InParanoid" id="H2ZPI8"/>
<feature type="compositionally biased region" description="Basic and acidic residues" evidence="5">
    <location>
        <begin position="45"/>
        <end position="60"/>
    </location>
</feature>
<keyword evidence="8" id="KW-1185">Reference proteome</keyword>
<sequence length="457" mass="53024">QLEEVGRLKKELTQKNNEVNILRKSVENLREQVASSTYEAELMKEKLASSEKSQSDRSAESEAFQETNAQLSIMLKEREYEAEILREKVSTLNDFLQQNEQGKDNDTKRLIGELDRANEQATTARHERDQIMLTLKQRQMESQRANDDVRLLRDKEAKLQSELMRLRDHLVQVEETYTQEALLSEEREQDLRTRLEQTHTRGLASREENQQWKQQIESLHEQLRVMMTHRDQAVQKCQLLQEQSTQYATALHQLQSAAERMQREEQATYIARADKIEQQLKSKQLECEQLAAQVTNYKSKLDEASEALVSASRLNDQLEIKETTIEQLKSLVSEKQLQLEEALDNLHSIRSVNENMVDKQLVKNLLIGYFTSATTKQPDVMRLITSVIGFSKEEEERLHPKKSWGGWLSWGRGNPQPEHAEPPANLNESFSQMFVKFLETESTSMKPGKLPTNQMVN</sequence>
<reference evidence="7" key="3">
    <citation type="submission" date="2025-09" db="UniProtKB">
        <authorList>
            <consortium name="Ensembl"/>
        </authorList>
    </citation>
    <scope>IDENTIFICATION</scope>
</reference>
<dbReference type="OMA" id="HQMVLQH"/>
<evidence type="ECO:0000256" key="4">
    <source>
        <dbReference type="SAM" id="Coils"/>
    </source>
</evidence>
<evidence type="ECO:0000256" key="1">
    <source>
        <dbReference type="ARBA" id="ARBA00004555"/>
    </source>
</evidence>
<dbReference type="InterPro" id="IPR000237">
    <property type="entry name" value="GRIP_dom"/>
</dbReference>
<evidence type="ECO:0000256" key="5">
    <source>
        <dbReference type="SAM" id="MobiDB-lite"/>
    </source>
</evidence>
<keyword evidence="2" id="KW-0333">Golgi apparatus</keyword>
<dbReference type="eggNOG" id="ENOG502QRXC">
    <property type="taxonomic scope" value="Eukaryota"/>
</dbReference>
<dbReference type="GO" id="GO:0007030">
    <property type="term" value="P:Golgi organization"/>
    <property type="evidence" value="ECO:0007669"/>
    <property type="project" value="TreeGrafter"/>
</dbReference>
<reference evidence="8" key="1">
    <citation type="submission" date="2003-08" db="EMBL/GenBank/DDBJ databases">
        <authorList>
            <person name="Birren B."/>
            <person name="Nusbaum C."/>
            <person name="Abebe A."/>
            <person name="Abouelleil A."/>
            <person name="Adekoya E."/>
            <person name="Ait-zahra M."/>
            <person name="Allen N."/>
            <person name="Allen T."/>
            <person name="An P."/>
            <person name="Anderson M."/>
            <person name="Anderson S."/>
            <person name="Arachchi H."/>
            <person name="Armbruster J."/>
            <person name="Bachantsang P."/>
            <person name="Baldwin J."/>
            <person name="Barry A."/>
            <person name="Bayul T."/>
            <person name="Blitshsteyn B."/>
            <person name="Bloom T."/>
            <person name="Blye J."/>
            <person name="Boguslavskiy L."/>
            <person name="Borowsky M."/>
            <person name="Boukhgalter B."/>
            <person name="Brunache A."/>
            <person name="Butler J."/>
            <person name="Calixte N."/>
            <person name="Calvo S."/>
            <person name="Camarata J."/>
            <person name="Campo K."/>
            <person name="Chang J."/>
            <person name="Cheshatsang Y."/>
            <person name="Citroen M."/>
            <person name="Collymore A."/>
            <person name="Considine T."/>
            <person name="Cook A."/>
            <person name="Cooke P."/>
            <person name="Corum B."/>
            <person name="Cuomo C."/>
            <person name="David R."/>
            <person name="Dawoe T."/>
            <person name="Degray S."/>
            <person name="Dodge S."/>
            <person name="Dooley K."/>
            <person name="Dorje P."/>
            <person name="Dorjee K."/>
            <person name="Dorris L."/>
            <person name="Duffey N."/>
            <person name="Dupes A."/>
            <person name="Elkins T."/>
            <person name="Engels R."/>
            <person name="Erickson J."/>
            <person name="Farina A."/>
            <person name="Faro S."/>
            <person name="Ferreira P."/>
            <person name="Fischer H."/>
            <person name="Fitzgerald M."/>
            <person name="Foley K."/>
            <person name="Gage D."/>
            <person name="Galagan J."/>
            <person name="Gearin G."/>
            <person name="Gnerre S."/>
            <person name="Gnirke A."/>
            <person name="Goyette A."/>
            <person name="Graham J."/>
            <person name="Grandbois E."/>
            <person name="Gyaltsen K."/>
            <person name="Hafez N."/>
            <person name="Hagopian D."/>
            <person name="Hagos B."/>
            <person name="Hall J."/>
            <person name="Hatcher B."/>
            <person name="Heller A."/>
            <person name="Higgins H."/>
            <person name="Honan T."/>
            <person name="Horn A."/>
            <person name="Houde N."/>
            <person name="Hughes L."/>
            <person name="Hulme W."/>
            <person name="Husby E."/>
            <person name="Iliev I."/>
            <person name="Jaffe D."/>
            <person name="Jones C."/>
            <person name="Kamal M."/>
            <person name="Kamat A."/>
            <person name="Kamvysselis M."/>
            <person name="Karlsson E."/>
            <person name="Kells C."/>
            <person name="Kieu A."/>
            <person name="Kisner P."/>
            <person name="Kodira C."/>
            <person name="Kulbokas E."/>
            <person name="Labutti K."/>
            <person name="Lama D."/>
            <person name="Landers T."/>
            <person name="Leger J."/>
            <person name="Levine S."/>
            <person name="Lewis D."/>
            <person name="Lewis T."/>
            <person name="Lindblad-toh K."/>
            <person name="Liu X."/>
            <person name="Lokyitsang T."/>
            <person name="Lokyitsang Y."/>
            <person name="Lucien O."/>
            <person name="Lui A."/>
            <person name="Ma L.J."/>
            <person name="Mabbitt R."/>
            <person name="Macdonald J."/>
            <person name="Maclean C."/>
            <person name="Major J."/>
            <person name="Manning J."/>
            <person name="Marabella R."/>
            <person name="Maru K."/>
            <person name="Matthews C."/>
            <person name="Mauceli E."/>
            <person name="Mccarthy M."/>
            <person name="Mcdonough S."/>
            <person name="Mcghee T."/>
            <person name="Meldrim J."/>
            <person name="Meneus L."/>
            <person name="Mesirov J."/>
            <person name="Mihalev A."/>
            <person name="Mihova T."/>
            <person name="Mikkelsen T."/>
            <person name="Mlenga V."/>
            <person name="Moru K."/>
            <person name="Mozes J."/>
            <person name="Mulrain L."/>
            <person name="Munson G."/>
            <person name="Naylor J."/>
            <person name="Newes C."/>
            <person name="Nguyen C."/>
            <person name="Nguyen N."/>
            <person name="Nguyen T."/>
            <person name="Nicol R."/>
            <person name="Nielsen C."/>
            <person name="Nizzari M."/>
            <person name="Norbu C."/>
            <person name="Norbu N."/>
            <person name="O'donnell P."/>
            <person name="Okoawo O."/>
            <person name="O'leary S."/>
            <person name="Omotosho B."/>
            <person name="O'neill K."/>
            <person name="Osman S."/>
            <person name="Parker S."/>
            <person name="Perrin D."/>
            <person name="Phunkhang P."/>
            <person name="Piqani B."/>
            <person name="Purcell S."/>
            <person name="Rachupka T."/>
            <person name="Ramasamy U."/>
            <person name="Rameau R."/>
            <person name="Ray V."/>
            <person name="Raymond C."/>
            <person name="Retta R."/>
            <person name="Richardson S."/>
            <person name="Rise C."/>
            <person name="Rodriguez J."/>
            <person name="Rogers J."/>
            <person name="Rogov P."/>
            <person name="Rutman M."/>
            <person name="Schupbach R."/>
            <person name="Seaman C."/>
            <person name="Settipalli S."/>
            <person name="Sharpe T."/>
            <person name="Sheridan J."/>
            <person name="Sherpa N."/>
            <person name="Shi J."/>
            <person name="Smirnov S."/>
            <person name="Smith C."/>
            <person name="Sougnez C."/>
            <person name="Spencer B."/>
            <person name="Stalker J."/>
            <person name="Stange-thomann N."/>
            <person name="Stavropoulos S."/>
            <person name="Stetson K."/>
            <person name="Stone C."/>
            <person name="Stone S."/>
            <person name="Stubbs M."/>
            <person name="Talamas J."/>
            <person name="Tchuinga P."/>
            <person name="Tenzing P."/>
            <person name="Tesfaye S."/>
            <person name="Theodore J."/>
            <person name="Thoulutsang Y."/>
            <person name="Topham K."/>
            <person name="Towey S."/>
            <person name="Tsamla T."/>
            <person name="Tsomo N."/>
            <person name="Vallee D."/>
            <person name="Vassiliev H."/>
            <person name="Venkataraman V."/>
            <person name="Vinson J."/>
            <person name="Vo A."/>
            <person name="Wade C."/>
            <person name="Wang S."/>
            <person name="Wangchuk T."/>
            <person name="Wangdi T."/>
            <person name="Whittaker C."/>
            <person name="Wilkinson J."/>
            <person name="Wu Y."/>
            <person name="Wyman D."/>
            <person name="Yadav S."/>
            <person name="Yang S."/>
            <person name="Yang X."/>
            <person name="Yeager S."/>
            <person name="Yee E."/>
            <person name="Young G."/>
            <person name="Zainoun J."/>
            <person name="Zembeck L."/>
            <person name="Zimmer A."/>
            <person name="Zody M."/>
            <person name="Lander E."/>
        </authorList>
    </citation>
    <scope>NUCLEOTIDE SEQUENCE [LARGE SCALE GENOMIC DNA]</scope>
</reference>
<dbReference type="GO" id="GO:0031267">
    <property type="term" value="F:small GTPase binding"/>
    <property type="evidence" value="ECO:0007669"/>
    <property type="project" value="TreeGrafter"/>
</dbReference>
<dbReference type="PROSITE" id="PS50913">
    <property type="entry name" value="GRIP"/>
    <property type="match status" value="1"/>
</dbReference>
<dbReference type="PANTHER" id="PTHR18921:SF2">
    <property type="entry name" value="THYROID RECEPTOR-INTERACTING PROTEIN 11"/>
    <property type="match status" value="1"/>
</dbReference>
<feature type="region of interest" description="Disordered" evidence="5">
    <location>
        <begin position="45"/>
        <end position="64"/>
    </location>
</feature>
<feature type="domain" description="GRIP" evidence="6">
    <location>
        <begin position="352"/>
        <end position="401"/>
    </location>
</feature>
<accession>H2ZPI8</accession>
<dbReference type="Ensembl" id="ENSCSAVT00000019714.1">
    <property type="protein sequence ID" value="ENSCSAVP00000019504.1"/>
    <property type="gene ID" value="ENSCSAVG00000011431.1"/>
</dbReference>
<proteinExistence type="predicted"/>
<dbReference type="HOGENOM" id="CLU_599285_0_0_1"/>
<keyword evidence="3 4" id="KW-0175">Coiled coil</keyword>
<dbReference type="AlphaFoldDB" id="H2ZPI8"/>
<dbReference type="GO" id="GO:0006888">
    <property type="term" value="P:endoplasmic reticulum to Golgi vesicle-mediated transport"/>
    <property type="evidence" value="ECO:0007669"/>
    <property type="project" value="TreeGrafter"/>
</dbReference>
<reference evidence="7" key="2">
    <citation type="submission" date="2025-08" db="UniProtKB">
        <authorList>
            <consortium name="Ensembl"/>
        </authorList>
    </citation>
    <scope>IDENTIFICATION</scope>
</reference>
<dbReference type="GeneTree" id="ENSGT00710000106769"/>
<organism evidence="7 8">
    <name type="scientific">Ciona savignyi</name>
    <name type="common">Pacific transparent sea squirt</name>
    <dbReference type="NCBI Taxonomy" id="51511"/>
    <lineage>
        <taxon>Eukaryota</taxon>
        <taxon>Metazoa</taxon>
        <taxon>Chordata</taxon>
        <taxon>Tunicata</taxon>
        <taxon>Ascidiacea</taxon>
        <taxon>Phlebobranchia</taxon>
        <taxon>Cionidae</taxon>
        <taxon>Ciona</taxon>
    </lineage>
</organism>
<evidence type="ECO:0000313" key="8">
    <source>
        <dbReference type="Proteomes" id="UP000007875"/>
    </source>
</evidence>
<evidence type="ECO:0000313" key="7">
    <source>
        <dbReference type="Ensembl" id="ENSCSAVP00000019504.1"/>
    </source>
</evidence>
<protein>
    <recommendedName>
        <fullName evidence="6">GRIP domain-containing protein</fullName>
    </recommendedName>
</protein>
<feature type="coiled-coil region" evidence="4">
    <location>
        <begin position="142"/>
        <end position="176"/>
    </location>
</feature>
<evidence type="ECO:0000259" key="6">
    <source>
        <dbReference type="PROSITE" id="PS50913"/>
    </source>
</evidence>
<evidence type="ECO:0000256" key="2">
    <source>
        <dbReference type="ARBA" id="ARBA00023034"/>
    </source>
</evidence>
<dbReference type="Proteomes" id="UP000007875">
    <property type="component" value="Unassembled WGS sequence"/>
</dbReference>
<dbReference type="STRING" id="51511.ENSCSAVP00000019504"/>
<evidence type="ECO:0000256" key="3">
    <source>
        <dbReference type="ARBA" id="ARBA00023054"/>
    </source>
</evidence>
<comment type="subcellular location">
    <subcellularLocation>
        <location evidence="1">Golgi apparatus</location>
    </subcellularLocation>
</comment>
<name>H2ZPI8_CIOSA</name>
<dbReference type="GO" id="GO:0005794">
    <property type="term" value="C:Golgi apparatus"/>
    <property type="evidence" value="ECO:0007669"/>
    <property type="project" value="UniProtKB-SubCell"/>
</dbReference>
<feature type="coiled-coil region" evidence="4">
    <location>
        <begin position="247"/>
        <end position="345"/>
    </location>
</feature>